<keyword evidence="3" id="KW-1185">Reference proteome</keyword>
<sequence>MYFVDIRTENAFQPSTQLLGNGACLGTETIQCVSVADASPHRLKSGKIVEHNIIDTPRSESEEDEKENHAATDFTQKNPIPVNLKWIEKIYAWCEPKLKQWQYTEKVPLKVIAVIWLRFMHDLQQQSKDDNDDITSIESMLEFLKPSLNEILEQYLTMYAQHNSKEISTTPSFTLHIDQFYFLRFQNKSFHVILE</sequence>
<comment type="caution">
    <text evidence="2">The sequence shown here is derived from an EMBL/GenBank/DDBJ whole genome shotgun (WGS) entry which is preliminary data.</text>
</comment>
<feature type="compositionally biased region" description="Basic and acidic residues" evidence="1">
    <location>
        <begin position="53"/>
        <end position="70"/>
    </location>
</feature>
<reference evidence="2 3" key="1">
    <citation type="journal article" date="2013" name="Curr. Biol.">
        <title>The Genome of the Foraminiferan Reticulomyxa filosa.</title>
        <authorList>
            <person name="Glockner G."/>
            <person name="Hulsmann N."/>
            <person name="Schleicher M."/>
            <person name="Noegel A.A."/>
            <person name="Eichinger L."/>
            <person name="Gallinger C."/>
            <person name="Pawlowski J."/>
            <person name="Sierra R."/>
            <person name="Euteneuer U."/>
            <person name="Pillet L."/>
            <person name="Moustafa A."/>
            <person name="Platzer M."/>
            <person name="Groth M."/>
            <person name="Szafranski K."/>
            <person name="Schliwa M."/>
        </authorList>
    </citation>
    <scope>NUCLEOTIDE SEQUENCE [LARGE SCALE GENOMIC DNA]</scope>
</reference>
<protein>
    <submittedName>
        <fullName evidence="2">Uncharacterized protein</fullName>
    </submittedName>
</protein>
<proteinExistence type="predicted"/>
<dbReference type="AlphaFoldDB" id="X6PD69"/>
<organism evidence="2 3">
    <name type="scientific">Reticulomyxa filosa</name>
    <dbReference type="NCBI Taxonomy" id="46433"/>
    <lineage>
        <taxon>Eukaryota</taxon>
        <taxon>Sar</taxon>
        <taxon>Rhizaria</taxon>
        <taxon>Retaria</taxon>
        <taxon>Foraminifera</taxon>
        <taxon>Monothalamids</taxon>
        <taxon>Reticulomyxidae</taxon>
        <taxon>Reticulomyxa</taxon>
    </lineage>
</organism>
<feature type="region of interest" description="Disordered" evidence="1">
    <location>
        <begin position="53"/>
        <end position="72"/>
    </location>
</feature>
<evidence type="ECO:0000313" key="2">
    <source>
        <dbReference type="EMBL" id="ETO36004.1"/>
    </source>
</evidence>
<dbReference type="EMBL" id="ASPP01001085">
    <property type="protein sequence ID" value="ETO36004.1"/>
    <property type="molecule type" value="Genomic_DNA"/>
</dbReference>
<gene>
    <name evidence="2" type="ORF">RFI_01058</name>
</gene>
<evidence type="ECO:0000313" key="3">
    <source>
        <dbReference type="Proteomes" id="UP000023152"/>
    </source>
</evidence>
<dbReference type="Proteomes" id="UP000023152">
    <property type="component" value="Unassembled WGS sequence"/>
</dbReference>
<name>X6PD69_RETFI</name>
<evidence type="ECO:0000256" key="1">
    <source>
        <dbReference type="SAM" id="MobiDB-lite"/>
    </source>
</evidence>
<accession>X6PD69</accession>